<dbReference type="AlphaFoldDB" id="K2GYK8"/>
<sequence>MKIKDLIVALQKLDAEKNIFLQNFMMCDEFEIHQIKKEHLWPWTDWINENNIWDYYIAENEEWLNRNSK</sequence>
<name>K2GYK8_9BACT</name>
<protein>
    <submittedName>
        <fullName evidence="1">Uncharacterized protein</fullName>
    </submittedName>
</protein>
<organism evidence="1">
    <name type="scientific">uncultured bacterium</name>
    <name type="common">gcode 4</name>
    <dbReference type="NCBI Taxonomy" id="1234023"/>
    <lineage>
        <taxon>Bacteria</taxon>
        <taxon>environmental samples</taxon>
    </lineage>
</organism>
<accession>K2GYK8</accession>
<evidence type="ECO:0000313" key="1">
    <source>
        <dbReference type="EMBL" id="EKE28525.1"/>
    </source>
</evidence>
<comment type="caution">
    <text evidence="1">The sequence shown here is derived from an EMBL/GenBank/DDBJ whole genome shotgun (WGS) entry which is preliminary data.</text>
</comment>
<gene>
    <name evidence="1" type="ORF">ACD_3C00049G0007</name>
</gene>
<proteinExistence type="predicted"/>
<dbReference type="EMBL" id="AMFJ01000323">
    <property type="protein sequence ID" value="EKE28525.1"/>
    <property type="molecule type" value="Genomic_DNA"/>
</dbReference>
<reference evidence="1" key="1">
    <citation type="journal article" date="2012" name="Science">
        <title>Fermentation, hydrogen, and sulfur metabolism in multiple uncultivated bacterial phyla.</title>
        <authorList>
            <person name="Wrighton K.C."/>
            <person name="Thomas B.C."/>
            <person name="Sharon I."/>
            <person name="Miller C.S."/>
            <person name="Castelle C.J."/>
            <person name="VerBerkmoes N.C."/>
            <person name="Wilkins M.J."/>
            <person name="Hettich R.L."/>
            <person name="Lipton M.S."/>
            <person name="Williams K.H."/>
            <person name="Long P.E."/>
            <person name="Banfield J.F."/>
        </authorList>
    </citation>
    <scope>NUCLEOTIDE SEQUENCE [LARGE SCALE GENOMIC DNA]</scope>
</reference>